<accession>A0A1J1HVQ4</accession>
<gene>
    <name evidence="1" type="ORF">CLUMA_CG003946</name>
</gene>
<dbReference type="AlphaFoldDB" id="A0A1J1HVQ4"/>
<dbReference type="EMBL" id="CVRI01000017">
    <property type="protein sequence ID" value="CRK90233.1"/>
    <property type="molecule type" value="Genomic_DNA"/>
</dbReference>
<keyword evidence="2" id="KW-1185">Reference proteome</keyword>
<sequence>MQQHQQYEVSSDLPQSTNIKLLHHSTPNFQEIAELKNLRYRNLHAAINSPKTTFSNSHSMLFLLTPSTCKLNGNFLKSFRKNVFGKRTI</sequence>
<name>A0A1J1HVQ4_9DIPT</name>
<proteinExistence type="predicted"/>
<protein>
    <submittedName>
        <fullName evidence="1">CLUMA_CG003946, isoform A</fullName>
    </submittedName>
</protein>
<organism evidence="1 2">
    <name type="scientific">Clunio marinus</name>
    <dbReference type="NCBI Taxonomy" id="568069"/>
    <lineage>
        <taxon>Eukaryota</taxon>
        <taxon>Metazoa</taxon>
        <taxon>Ecdysozoa</taxon>
        <taxon>Arthropoda</taxon>
        <taxon>Hexapoda</taxon>
        <taxon>Insecta</taxon>
        <taxon>Pterygota</taxon>
        <taxon>Neoptera</taxon>
        <taxon>Endopterygota</taxon>
        <taxon>Diptera</taxon>
        <taxon>Nematocera</taxon>
        <taxon>Chironomoidea</taxon>
        <taxon>Chironomidae</taxon>
        <taxon>Clunio</taxon>
    </lineage>
</organism>
<evidence type="ECO:0000313" key="2">
    <source>
        <dbReference type="Proteomes" id="UP000183832"/>
    </source>
</evidence>
<dbReference type="Proteomes" id="UP000183832">
    <property type="component" value="Unassembled WGS sequence"/>
</dbReference>
<evidence type="ECO:0000313" key="1">
    <source>
        <dbReference type="EMBL" id="CRK90233.1"/>
    </source>
</evidence>
<reference evidence="1 2" key="1">
    <citation type="submission" date="2015-04" db="EMBL/GenBank/DDBJ databases">
        <authorList>
            <person name="Syromyatnikov M.Y."/>
            <person name="Popov V.N."/>
        </authorList>
    </citation>
    <scope>NUCLEOTIDE SEQUENCE [LARGE SCALE GENOMIC DNA]</scope>
</reference>